<proteinExistence type="predicted"/>
<dbReference type="InterPro" id="IPR053138">
    <property type="entry name" value="N-alpha-Ac-DABA_deacetylase"/>
</dbReference>
<comment type="caution">
    <text evidence="7">The sequence shown here is derived from an EMBL/GenBank/DDBJ whole genome shotgun (WGS) entry which is preliminary data.</text>
</comment>
<keyword evidence="4" id="KW-0862">Zinc</keyword>
<dbReference type="Proteomes" id="UP000462621">
    <property type="component" value="Unassembled WGS sequence"/>
</dbReference>
<keyword evidence="8" id="KW-1185">Reference proteome</keyword>
<evidence type="ECO:0000259" key="6">
    <source>
        <dbReference type="Pfam" id="PF24827"/>
    </source>
</evidence>
<evidence type="ECO:0000256" key="5">
    <source>
        <dbReference type="SAM" id="MobiDB-lite"/>
    </source>
</evidence>
<gene>
    <name evidence="7" type="ORF">F9817_11540</name>
</gene>
<dbReference type="SUPFAM" id="SSF53187">
    <property type="entry name" value="Zn-dependent exopeptidases"/>
    <property type="match status" value="1"/>
</dbReference>
<reference evidence="7 8" key="1">
    <citation type="submission" date="2019-10" db="EMBL/GenBank/DDBJ databases">
        <title>Vibrio sp. nov. isolated from a shrimp pond.</title>
        <authorList>
            <person name="Gomez-Gil B."/>
            <person name="Enciso-Ibarra J."/>
            <person name="Enciso-Ibarra K."/>
            <person name="Bolan-Mejia C."/>
        </authorList>
    </citation>
    <scope>NUCLEOTIDE SEQUENCE [LARGE SCALE GENOMIC DNA]</scope>
    <source>
        <strain evidence="7 8">CAIM 722</strain>
    </source>
</reference>
<keyword evidence="3" id="KW-0378">Hydrolase</keyword>
<dbReference type="AlphaFoldDB" id="A0A7X4LKT7"/>
<feature type="region of interest" description="Disordered" evidence="5">
    <location>
        <begin position="1"/>
        <end position="23"/>
    </location>
</feature>
<feature type="domain" description="Succinylglutamate desuccinylase/Aspartoacylase catalytic" evidence="6">
    <location>
        <begin position="29"/>
        <end position="110"/>
    </location>
</feature>
<dbReference type="InterPro" id="IPR055438">
    <property type="entry name" value="AstE_AspA_cat"/>
</dbReference>
<evidence type="ECO:0000256" key="4">
    <source>
        <dbReference type="ARBA" id="ARBA00022833"/>
    </source>
</evidence>
<dbReference type="PANTHER" id="PTHR37326">
    <property type="entry name" value="BLL3975 PROTEIN"/>
    <property type="match status" value="1"/>
</dbReference>
<organism evidence="7 8">
    <name type="scientific">Vibrio eleionomae</name>
    <dbReference type="NCBI Taxonomy" id="2653505"/>
    <lineage>
        <taxon>Bacteria</taxon>
        <taxon>Pseudomonadati</taxon>
        <taxon>Pseudomonadota</taxon>
        <taxon>Gammaproteobacteria</taxon>
        <taxon>Vibrionales</taxon>
        <taxon>Vibrionaceae</taxon>
        <taxon>Vibrio</taxon>
    </lineage>
</organism>
<evidence type="ECO:0000313" key="8">
    <source>
        <dbReference type="Proteomes" id="UP000462621"/>
    </source>
</evidence>
<evidence type="ECO:0000256" key="1">
    <source>
        <dbReference type="ARBA" id="ARBA00001947"/>
    </source>
</evidence>
<protein>
    <submittedName>
        <fullName evidence="7">Succinylglutamate desuccinylase</fullName>
    </submittedName>
</protein>
<dbReference type="RefSeq" id="WP_161155663.1">
    <property type="nucleotide sequence ID" value="NZ_WEKT01000018.1"/>
</dbReference>
<sequence length="369" mass="40532">MQHKKTPLISPVPGTQRDLDSFHFGPQGQGKKAYIQASLHADELPGMLVAWKLKHQLQALEELGRLNGEVVLVPVANPIGQNQHLMDVHLGRYESENGQNFNRGYFDTFEPVKASIHNKLSDKSEDNIPLVRQAMIDALNGWQVETELQSLQKNLQLLSCDADLMLDLHCDFEAALHIYSTDYSWQGIEPLARLMGSKANLLANETGGNPFDCSTDMVWQRLNQEFGDVIPQGCLGATVELRGQGDVNDEYADHDSLAIIEYLGVLGIVDNEPSLPKEKAPSSDLAAVETLKTKQGGLLVLKVQPGDIVEAGQVFAEVIDPINDLVEQVKVTQAGYVYSRTNRKMATAGMLIGNIAGEHVIRSGYLLAP</sequence>
<name>A0A7X4LKT7_9VIBR</name>
<dbReference type="PANTHER" id="PTHR37326:SF1">
    <property type="entry name" value="BLL3975 PROTEIN"/>
    <property type="match status" value="1"/>
</dbReference>
<dbReference type="EMBL" id="WEKT01000018">
    <property type="protein sequence ID" value="MZI93825.1"/>
    <property type="molecule type" value="Genomic_DNA"/>
</dbReference>
<dbReference type="Gene3D" id="3.40.630.10">
    <property type="entry name" value="Zn peptidases"/>
    <property type="match status" value="1"/>
</dbReference>
<dbReference type="GO" id="GO:0016788">
    <property type="term" value="F:hydrolase activity, acting on ester bonds"/>
    <property type="evidence" value="ECO:0007669"/>
    <property type="project" value="InterPro"/>
</dbReference>
<dbReference type="GO" id="GO:0046872">
    <property type="term" value="F:metal ion binding"/>
    <property type="evidence" value="ECO:0007669"/>
    <property type="project" value="UniProtKB-KW"/>
</dbReference>
<keyword evidence="2" id="KW-0479">Metal-binding</keyword>
<accession>A0A7X4LKT7</accession>
<evidence type="ECO:0000313" key="7">
    <source>
        <dbReference type="EMBL" id="MZI93825.1"/>
    </source>
</evidence>
<dbReference type="Pfam" id="PF24827">
    <property type="entry name" value="AstE_AspA_cat"/>
    <property type="match status" value="1"/>
</dbReference>
<dbReference type="CDD" id="cd06250">
    <property type="entry name" value="M14_PaAOTO_like"/>
    <property type="match status" value="1"/>
</dbReference>
<comment type="cofactor">
    <cofactor evidence="1">
        <name>Zn(2+)</name>
        <dbReference type="ChEBI" id="CHEBI:29105"/>
    </cofactor>
</comment>
<evidence type="ECO:0000256" key="2">
    <source>
        <dbReference type="ARBA" id="ARBA00022723"/>
    </source>
</evidence>
<evidence type="ECO:0000256" key="3">
    <source>
        <dbReference type="ARBA" id="ARBA00022801"/>
    </source>
</evidence>